<organism evidence="2 3">
    <name type="scientific">Agromyces protaetiae</name>
    <dbReference type="NCBI Taxonomy" id="2509455"/>
    <lineage>
        <taxon>Bacteria</taxon>
        <taxon>Bacillati</taxon>
        <taxon>Actinomycetota</taxon>
        <taxon>Actinomycetes</taxon>
        <taxon>Micrococcales</taxon>
        <taxon>Microbacteriaceae</taxon>
        <taxon>Agromyces</taxon>
    </lineage>
</organism>
<name>A0A4P6FJD9_9MICO</name>
<keyword evidence="3" id="KW-1185">Reference proteome</keyword>
<dbReference type="SUPFAM" id="SSF110296">
    <property type="entry name" value="Oligoxyloglucan reducing end-specific cellobiohydrolase"/>
    <property type="match status" value="1"/>
</dbReference>
<accession>A0A4P6FJD9</accession>
<evidence type="ECO:0000313" key="3">
    <source>
        <dbReference type="Proteomes" id="UP000291259"/>
    </source>
</evidence>
<sequence length="313" mass="31227">MKSHRPPKIRSGRTNPWIIAGIVVFVVFDLLLVWWAFTSTRGAQGAAGDVDGLGEVPTVTWPTESSSPVPTPLTDFEVAAPTAVLAAVSESVAFRAPAGSCPAVPASLEVTTDGGATWSPAVVPGASAIQSVESDDGELVTVVARRADSCAPLVYRCFVQGVAWQETGELPSFWYLDGGSVVAPGGGTSAPCEAPVQLAARSDAQTAVLCADAVVYATGDAGATWAGSSPIDGVAAIAATGSAYLVALEGHDGCAGVQVAALGDDLAPGAAGGCLESDAPEGATVLAASADGASTWVWSGEVVARSADGGATW</sequence>
<evidence type="ECO:0000256" key="1">
    <source>
        <dbReference type="SAM" id="Phobius"/>
    </source>
</evidence>
<dbReference type="KEGG" id="agf:ET445_16625"/>
<proteinExistence type="predicted"/>
<keyword evidence="1" id="KW-0472">Membrane</keyword>
<evidence type="ECO:0000313" key="2">
    <source>
        <dbReference type="EMBL" id="QAY74719.1"/>
    </source>
</evidence>
<keyword evidence="1" id="KW-1133">Transmembrane helix</keyword>
<dbReference type="OrthoDB" id="3821622at2"/>
<dbReference type="EMBL" id="CP035491">
    <property type="protein sequence ID" value="QAY74719.1"/>
    <property type="molecule type" value="Genomic_DNA"/>
</dbReference>
<evidence type="ECO:0008006" key="4">
    <source>
        <dbReference type="Google" id="ProtNLM"/>
    </source>
</evidence>
<keyword evidence="1" id="KW-0812">Transmembrane</keyword>
<dbReference type="AlphaFoldDB" id="A0A4P6FJD9"/>
<gene>
    <name evidence="2" type="ORF">ET445_16625</name>
</gene>
<dbReference type="RefSeq" id="WP_129192263.1">
    <property type="nucleotide sequence ID" value="NZ_CP035491.1"/>
</dbReference>
<feature type="transmembrane region" description="Helical" evidence="1">
    <location>
        <begin position="16"/>
        <end position="37"/>
    </location>
</feature>
<reference evidence="2 3" key="1">
    <citation type="submission" date="2019-01" db="EMBL/GenBank/DDBJ databases">
        <title>Genome sequencing of strain FW100M-8.</title>
        <authorList>
            <person name="Heo J."/>
            <person name="Kim S.-J."/>
            <person name="Kim J.-S."/>
            <person name="Hong S.-B."/>
            <person name="Kwon S.-W."/>
        </authorList>
    </citation>
    <scope>NUCLEOTIDE SEQUENCE [LARGE SCALE GENOMIC DNA]</scope>
    <source>
        <strain evidence="2 3">FW100M-8</strain>
    </source>
</reference>
<protein>
    <recommendedName>
        <fullName evidence="4">Exo-alpha-sialidase</fullName>
    </recommendedName>
</protein>
<dbReference type="InterPro" id="IPR015943">
    <property type="entry name" value="WD40/YVTN_repeat-like_dom_sf"/>
</dbReference>
<dbReference type="Gene3D" id="2.130.10.10">
    <property type="entry name" value="YVTN repeat-like/Quinoprotein amine dehydrogenase"/>
    <property type="match status" value="1"/>
</dbReference>
<dbReference type="Proteomes" id="UP000291259">
    <property type="component" value="Chromosome"/>
</dbReference>